<keyword evidence="1" id="KW-0472">Membrane</keyword>
<dbReference type="AlphaFoldDB" id="A0A2U2N087"/>
<keyword evidence="1" id="KW-1133">Transmembrane helix</keyword>
<evidence type="ECO:0000256" key="1">
    <source>
        <dbReference type="SAM" id="Phobius"/>
    </source>
</evidence>
<comment type="caution">
    <text evidence="2">The sequence shown here is derived from an EMBL/GenBank/DDBJ whole genome shotgun (WGS) entry which is preliminary data.</text>
</comment>
<proteinExistence type="predicted"/>
<keyword evidence="3" id="KW-1185">Reference proteome</keyword>
<organism evidence="2 3">
    <name type="scientific">Sediminicurvatus halobius</name>
    <dbReference type="NCBI Taxonomy" id="2182432"/>
    <lineage>
        <taxon>Bacteria</taxon>
        <taxon>Pseudomonadati</taxon>
        <taxon>Pseudomonadota</taxon>
        <taxon>Gammaproteobacteria</taxon>
        <taxon>Chromatiales</taxon>
        <taxon>Ectothiorhodospiraceae</taxon>
        <taxon>Sediminicurvatus</taxon>
    </lineage>
</organism>
<gene>
    <name evidence="2" type="ORF">DEM34_11825</name>
</gene>
<dbReference type="EMBL" id="QFFI01000018">
    <property type="protein sequence ID" value="PWG62467.1"/>
    <property type="molecule type" value="Genomic_DNA"/>
</dbReference>
<reference evidence="2 3" key="1">
    <citation type="submission" date="2018-05" db="EMBL/GenBank/DDBJ databases">
        <title>Spiribacter halobius sp. nov., a moderately halophilic bacterium isolated from marine solar saltern.</title>
        <authorList>
            <person name="Zheng W.-S."/>
            <person name="Lu D.-C."/>
            <person name="Du Z.-J."/>
        </authorList>
    </citation>
    <scope>NUCLEOTIDE SEQUENCE [LARGE SCALE GENOMIC DNA]</scope>
    <source>
        <strain evidence="2 3">E85</strain>
    </source>
</reference>
<evidence type="ECO:0000313" key="2">
    <source>
        <dbReference type="EMBL" id="PWG62467.1"/>
    </source>
</evidence>
<keyword evidence="1" id="KW-0812">Transmembrane</keyword>
<evidence type="ECO:0000313" key="3">
    <source>
        <dbReference type="Proteomes" id="UP000245474"/>
    </source>
</evidence>
<accession>A0A2U2N087</accession>
<feature type="transmembrane region" description="Helical" evidence="1">
    <location>
        <begin position="51"/>
        <end position="72"/>
    </location>
</feature>
<sequence length="106" mass="10857">MAAVVFGAALLARHLKARPVRAGWGYGHAGLAVLGVLALGWPVFTTPTPLVVNAALLMFAFAVLGGVFVLLFRLQGERPPLFMVALHAVFAAVGVVLLGLGVLAGG</sequence>
<feature type="transmembrane region" description="Helical" evidence="1">
    <location>
        <begin position="84"/>
        <end position="104"/>
    </location>
</feature>
<protein>
    <submittedName>
        <fullName evidence="2">Uncharacterized protein</fullName>
    </submittedName>
</protein>
<name>A0A2U2N087_9GAMM</name>
<feature type="transmembrane region" description="Helical" evidence="1">
    <location>
        <begin position="27"/>
        <end position="44"/>
    </location>
</feature>
<dbReference type="Proteomes" id="UP000245474">
    <property type="component" value="Unassembled WGS sequence"/>
</dbReference>